<feature type="transmembrane region" description="Helical" evidence="12">
    <location>
        <begin position="85"/>
        <end position="103"/>
    </location>
</feature>
<evidence type="ECO:0000256" key="4">
    <source>
        <dbReference type="ARBA" id="ARBA00022670"/>
    </source>
</evidence>
<evidence type="ECO:0000256" key="2">
    <source>
        <dbReference type="ARBA" id="ARBA00004141"/>
    </source>
</evidence>
<dbReference type="GO" id="GO:0008233">
    <property type="term" value="F:peptidase activity"/>
    <property type="evidence" value="ECO:0007669"/>
    <property type="project" value="UniProtKB-KW"/>
</dbReference>
<evidence type="ECO:0000256" key="5">
    <source>
        <dbReference type="ARBA" id="ARBA00022692"/>
    </source>
</evidence>
<keyword evidence="5 12" id="KW-0812">Transmembrane</keyword>
<dbReference type="Proteomes" id="UP001595843">
    <property type="component" value="Unassembled WGS sequence"/>
</dbReference>
<feature type="transmembrane region" description="Helical" evidence="12">
    <location>
        <begin position="333"/>
        <end position="353"/>
    </location>
</feature>
<dbReference type="PANTHER" id="PTHR39188">
    <property type="entry name" value="MEMBRANE-ASSOCIATED ZINC METALLOPROTEASE M50B"/>
    <property type="match status" value="1"/>
</dbReference>
<evidence type="ECO:0000256" key="9">
    <source>
        <dbReference type="ARBA" id="ARBA00022989"/>
    </source>
</evidence>
<evidence type="ECO:0000256" key="3">
    <source>
        <dbReference type="ARBA" id="ARBA00007931"/>
    </source>
</evidence>
<sequence length="365" mass="40884">MGIHEKKRNGRGLLGWLSGLGAVLISVAKYIPSLLKLGKAGGTLISMLVAVWAYALIFPWSFSIGIVVMIFIHEMGHILAARQKGLPVSAPAFIPFLGALITLKKQPQDAETEAYVAYGGPLIGSLGAFACYGLAHWTDYKVLYAIALIGFLINLFNLLPIHPLDGGRIVTAISRWFWVLGLVGGLALIVYSMNPILILIWVLFAFQLWETFLSRRKEKPRSLNVRAEVERALFENNGVMPPSEKHQRELPTFQYCTLSDHEHWCDIHYPGVGAIHRMNGFTGRFGQVWLLGTEREKQDKVRMKLQAYYYPGAEETSLRRDEEYYQVSPKVRFAYGVAYLGLAVFLLYMLYLLGSVSLTGPQVVS</sequence>
<dbReference type="InterPro" id="IPR008915">
    <property type="entry name" value="Peptidase_M50"/>
</dbReference>
<comment type="cofactor">
    <cofactor evidence="1">
        <name>Zn(2+)</name>
        <dbReference type="ChEBI" id="CHEBI:29105"/>
    </cofactor>
</comment>
<evidence type="ECO:0000256" key="1">
    <source>
        <dbReference type="ARBA" id="ARBA00001947"/>
    </source>
</evidence>
<gene>
    <name evidence="14" type="ORF">ACFOUO_01370</name>
</gene>
<keyword evidence="6" id="KW-0479">Metal-binding</keyword>
<name>A0ABV8J997_9BACL</name>
<evidence type="ECO:0000313" key="14">
    <source>
        <dbReference type="EMBL" id="MFC4075456.1"/>
    </source>
</evidence>
<dbReference type="Pfam" id="PF02163">
    <property type="entry name" value="Peptidase_M50"/>
    <property type="match status" value="2"/>
</dbReference>
<keyword evidence="4 14" id="KW-0645">Protease</keyword>
<protein>
    <submittedName>
        <fullName evidence="14">Site-2 protease family protein</fullName>
    </submittedName>
</protein>
<reference evidence="15" key="1">
    <citation type="journal article" date="2019" name="Int. J. Syst. Evol. Microbiol.">
        <title>The Global Catalogue of Microorganisms (GCM) 10K type strain sequencing project: providing services to taxonomists for standard genome sequencing and annotation.</title>
        <authorList>
            <consortium name="The Broad Institute Genomics Platform"/>
            <consortium name="The Broad Institute Genome Sequencing Center for Infectious Disease"/>
            <person name="Wu L."/>
            <person name="Ma J."/>
        </authorList>
    </citation>
    <scope>NUCLEOTIDE SEQUENCE [LARGE SCALE GENOMIC DNA]</scope>
    <source>
        <strain evidence="15">IBRC-M 10813</strain>
    </source>
</reference>
<dbReference type="EMBL" id="JBHSAP010000004">
    <property type="protein sequence ID" value="MFC4075456.1"/>
    <property type="molecule type" value="Genomic_DNA"/>
</dbReference>
<keyword evidence="8" id="KW-0862">Zinc</keyword>
<feature type="transmembrane region" description="Helical" evidence="12">
    <location>
        <begin position="142"/>
        <end position="164"/>
    </location>
</feature>
<evidence type="ECO:0000259" key="13">
    <source>
        <dbReference type="Pfam" id="PF02163"/>
    </source>
</evidence>
<comment type="subcellular location">
    <subcellularLocation>
        <location evidence="2">Membrane</location>
        <topology evidence="2">Multi-pass membrane protein</topology>
    </subcellularLocation>
</comment>
<evidence type="ECO:0000256" key="7">
    <source>
        <dbReference type="ARBA" id="ARBA00022801"/>
    </source>
</evidence>
<evidence type="ECO:0000256" key="11">
    <source>
        <dbReference type="ARBA" id="ARBA00023136"/>
    </source>
</evidence>
<feature type="transmembrane region" description="Helical" evidence="12">
    <location>
        <begin position="176"/>
        <end position="209"/>
    </location>
</feature>
<keyword evidence="7" id="KW-0378">Hydrolase</keyword>
<accession>A0ABV8J997</accession>
<organism evidence="14 15">
    <name type="scientific">Salinithrix halophila</name>
    <dbReference type="NCBI Taxonomy" id="1485204"/>
    <lineage>
        <taxon>Bacteria</taxon>
        <taxon>Bacillati</taxon>
        <taxon>Bacillota</taxon>
        <taxon>Bacilli</taxon>
        <taxon>Bacillales</taxon>
        <taxon>Thermoactinomycetaceae</taxon>
        <taxon>Salinithrix</taxon>
    </lineage>
</organism>
<proteinExistence type="inferred from homology"/>
<evidence type="ECO:0000256" key="6">
    <source>
        <dbReference type="ARBA" id="ARBA00022723"/>
    </source>
</evidence>
<dbReference type="RefSeq" id="WP_380701387.1">
    <property type="nucleotide sequence ID" value="NZ_JBHSAP010000004.1"/>
</dbReference>
<dbReference type="GO" id="GO:0006508">
    <property type="term" value="P:proteolysis"/>
    <property type="evidence" value="ECO:0007669"/>
    <property type="project" value="UniProtKB-KW"/>
</dbReference>
<feature type="transmembrane region" description="Helical" evidence="12">
    <location>
        <begin position="12"/>
        <end position="31"/>
    </location>
</feature>
<dbReference type="PANTHER" id="PTHR39188:SF3">
    <property type="entry name" value="STAGE IV SPORULATION PROTEIN FB"/>
    <property type="match status" value="1"/>
</dbReference>
<feature type="domain" description="Peptidase M50" evidence="13">
    <location>
        <begin position="139"/>
        <end position="174"/>
    </location>
</feature>
<keyword evidence="15" id="KW-1185">Reference proteome</keyword>
<dbReference type="CDD" id="cd06160">
    <property type="entry name" value="S2P-M50_like_2"/>
    <property type="match status" value="1"/>
</dbReference>
<feature type="transmembrane region" description="Helical" evidence="12">
    <location>
        <begin position="115"/>
        <end position="135"/>
    </location>
</feature>
<evidence type="ECO:0000256" key="8">
    <source>
        <dbReference type="ARBA" id="ARBA00022833"/>
    </source>
</evidence>
<keyword evidence="9 12" id="KW-1133">Transmembrane helix</keyword>
<evidence type="ECO:0000313" key="15">
    <source>
        <dbReference type="Proteomes" id="UP001595843"/>
    </source>
</evidence>
<evidence type="ECO:0000256" key="10">
    <source>
        <dbReference type="ARBA" id="ARBA00023049"/>
    </source>
</evidence>
<keyword evidence="10" id="KW-0482">Metalloprotease</keyword>
<evidence type="ECO:0000256" key="12">
    <source>
        <dbReference type="SAM" id="Phobius"/>
    </source>
</evidence>
<comment type="similarity">
    <text evidence="3">Belongs to the peptidase M50B family.</text>
</comment>
<feature type="transmembrane region" description="Helical" evidence="12">
    <location>
        <begin position="51"/>
        <end position="73"/>
    </location>
</feature>
<feature type="domain" description="Peptidase M50" evidence="13">
    <location>
        <begin position="62"/>
        <end position="135"/>
    </location>
</feature>
<keyword evidence="11 12" id="KW-0472">Membrane</keyword>
<comment type="caution">
    <text evidence="14">The sequence shown here is derived from an EMBL/GenBank/DDBJ whole genome shotgun (WGS) entry which is preliminary data.</text>
</comment>